<evidence type="ECO:0000313" key="2">
    <source>
        <dbReference type="Proteomes" id="UP000007266"/>
    </source>
</evidence>
<proteinExistence type="predicted"/>
<dbReference type="AlphaFoldDB" id="A0A139WC81"/>
<dbReference type="InParanoid" id="A0A139WC81"/>
<organism evidence="1 2">
    <name type="scientific">Tribolium castaneum</name>
    <name type="common">Red flour beetle</name>
    <dbReference type="NCBI Taxonomy" id="7070"/>
    <lineage>
        <taxon>Eukaryota</taxon>
        <taxon>Metazoa</taxon>
        <taxon>Ecdysozoa</taxon>
        <taxon>Arthropoda</taxon>
        <taxon>Hexapoda</taxon>
        <taxon>Insecta</taxon>
        <taxon>Pterygota</taxon>
        <taxon>Neoptera</taxon>
        <taxon>Endopterygota</taxon>
        <taxon>Coleoptera</taxon>
        <taxon>Polyphaga</taxon>
        <taxon>Cucujiformia</taxon>
        <taxon>Tenebrionidae</taxon>
        <taxon>Tenebrionidae incertae sedis</taxon>
        <taxon>Tribolium</taxon>
    </lineage>
</organism>
<evidence type="ECO:0000313" key="1">
    <source>
        <dbReference type="EMBL" id="KYB25533.1"/>
    </source>
</evidence>
<accession>A0A139WC81</accession>
<sequence length="103" mass="12718">MNKIEQLIGKLFGIIAEIPPVRRFLANFKPERPMKYPYTFTAKMVQFPFRYLYTNNRFIRYYPHAVVLSMPVFYYFHRLANSPENKQKWAEIRRKEREEVHYH</sequence>
<keyword evidence="2" id="KW-1185">Reference proteome</keyword>
<dbReference type="EMBL" id="KQ971371">
    <property type="protein sequence ID" value="KYB25533.1"/>
    <property type="molecule type" value="Genomic_DNA"/>
</dbReference>
<reference evidence="1 2" key="1">
    <citation type="journal article" date="2008" name="Nature">
        <title>The genome of the model beetle and pest Tribolium castaneum.</title>
        <authorList>
            <consortium name="Tribolium Genome Sequencing Consortium"/>
            <person name="Richards S."/>
            <person name="Gibbs R.A."/>
            <person name="Weinstock G.M."/>
            <person name="Brown S.J."/>
            <person name="Denell R."/>
            <person name="Beeman R.W."/>
            <person name="Gibbs R."/>
            <person name="Beeman R.W."/>
            <person name="Brown S.J."/>
            <person name="Bucher G."/>
            <person name="Friedrich M."/>
            <person name="Grimmelikhuijzen C.J."/>
            <person name="Klingler M."/>
            <person name="Lorenzen M."/>
            <person name="Richards S."/>
            <person name="Roth S."/>
            <person name="Schroder R."/>
            <person name="Tautz D."/>
            <person name="Zdobnov E.M."/>
            <person name="Muzny D."/>
            <person name="Gibbs R.A."/>
            <person name="Weinstock G.M."/>
            <person name="Attaway T."/>
            <person name="Bell S."/>
            <person name="Buhay C.J."/>
            <person name="Chandrabose M.N."/>
            <person name="Chavez D."/>
            <person name="Clerk-Blankenburg K.P."/>
            <person name="Cree A."/>
            <person name="Dao M."/>
            <person name="Davis C."/>
            <person name="Chacko J."/>
            <person name="Dinh H."/>
            <person name="Dugan-Rocha S."/>
            <person name="Fowler G."/>
            <person name="Garner T.T."/>
            <person name="Garnes J."/>
            <person name="Gnirke A."/>
            <person name="Hawes A."/>
            <person name="Hernandez J."/>
            <person name="Hines S."/>
            <person name="Holder M."/>
            <person name="Hume J."/>
            <person name="Jhangiani S.N."/>
            <person name="Joshi V."/>
            <person name="Khan Z.M."/>
            <person name="Jackson L."/>
            <person name="Kovar C."/>
            <person name="Kowis A."/>
            <person name="Lee S."/>
            <person name="Lewis L.R."/>
            <person name="Margolis J."/>
            <person name="Morgan M."/>
            <person name="Nazareth L.V."/>
            <person name="Nguyen N."/>
            <person name="Okwuonu G."/>
            <person name="Parker D."/>
            <person name="Richards S."/>
            <person name="Ruiz S.J."/>
            <person name="Santibanez J."/>
            <person name="Savard J."/>
            <person name="Scherer S.E."/>
            <person name="Schneider B."/>
            <person name="Sodergren E."/>
            <person name="Tautz D."/>
            <person name="Vattahil S."/>
            <person name="Villasana D."/>
            <person name="White C.S."/>
            <person name="Wright R."/>
            <person name="Park Y."/>
            <person name="Beeman R.W."/>
            <person name="Lord J."/>
            <person name="Oppert B."/>
            <person name="Lorenzen M."/>
            <person name="Brown S."/>
            <person name="Wang L."/>
            <person name="Savard J."/>
            <person name="Tautz D."/>
            <person name="Richards S."/>
            <person name="Weinstock G."/>
            <person name="Gibbs R.A."/>
            <person name="Liu Y."/>
            <person name="Worley K."/>
            <person name="Weinstock G."/>
            <person name="Elsik C.G."/>
            <person name="Reese J.T."/>
            <person name="Elhaik E."/>
            <person name="Landan G."/>
            <person name="Graur D."/>
            <person name="Arensburger P."/>
            <person name="Atkinson P."/>
            <person name="Beeman R.W."/>
            <person name="Beidler J."/>
            <person name="Brown S.J."/>
            <person name="Demuth J.P."/>
            <person name="Drury D.W."/>
            <person name="Du Y.Z."/>
            <person name="Fujiwara H."/>
            <person name="Lorenzen M."/>
            <person name="Maselli V."/>
            <person name="Osanai M."/>
            <person name="Park Y."/>
            <person name="Robertson H.M."/>
            <person name="Tu Z."/>
            <person name="Wang J.J."/>
            <person name="Wang S."/>
            <person name="Richards S."/>
            <person name="Song H."/>
            <person name="Zhang L."/>
            <person name="Sodergren E."/>
            <person name="Werner D."/>
            <person name="Stanke M."/>
            <person name="Morgenstern B."/>
            <person name="Solovyev V."/>
            <person name="Kosarev P."/>
            <person name="Brown G."/>
            <person name="Chen H.C."/>
            <person name="Ermolaeva O."/>
            <person name="Hlavina W."/>
            <person name="Kapustin Y."/>
            <person name="Kiryutin B."/>
            <person name="Kitts P."/>
            <person name="Maglott D."/>
            <person name="Pruitt K."/>
            <person name="Sapojnikov V."/>
            <person name="Souvorov A."/>
            <person name="Mackey A.J."/>
            <person name="Waterhouse R.M."/>
            <person name="Wyder S."/>
            <person name="Zdobnov E.M."/>
            <person name="Zdobnov E.M."/>
            <person name="Wyder S."/>
            <person name="Kriventseva E.V."/>
            <person name="Kadowaki T."/>
            <person name="Bork P."/>
            <person name="Aranda M."/>
            <person name="Bao R."/>
            <person name="Beermann A."/>
            <person name="Berns N."/>
            <person name="Bolognesi R."/>
            <person name="Bonneton F."/>
            <person name="Bopp D."/>
            <person name="Brown S.J."/>
            <person name="Bucher G."/>
            <person name="Butts T."/>
            <person name="Chaumot A."/>
            <person name="Denell R.E."/>
            <person name="Ferrier D.E."/>
            <person name="Friedrich M."/>
            <person name="Gordon C.M."/>
            <person name="Jindra M."/>
            <person name="Klingler M."/>
            <person name="Lan Q."/>
            <person name="Lattorff H.M."/>
            <person name="Laudet V."/>
            <person name="von Levetsow C."/>
            <person name="Liu Z."/>
            <person name="Lutz R."/>
            <person name="Lynch J.A."/>
            <person name="da Fonseca R.N."/>
            <person name="Posnien N."/>
            <person name="Reuter R."/>
            <person name="Roth S."/>
            <person name="Savard J."/>
            <person name="Schinko J.B."/>
            <person name="Schmitt C."/>
            <person name="Schoppmeier M."/>
            <person name="Schroder R."/>
            <person name="Shippy T.D."/>
            <person name="Simonnet F."/>
            <person name="Marques-Souza H."/>
            <person name="Tautz D."/>
            <person name="Tomoyasu Y."/>
            <person name="Trauner J."/>
            <person name="Van der Zee M."/>
            <person name="Vervoort M."/>
            <person name="Wittkopp N."/>
            <person name="Wimmer E.A."/>
            <person name="Yang X."/>
            <person name="Jones A.K."/>
            <person name="Sattelle D.B."/>
            <person name="Ebert P.R."/>
            <person name="Nelson D."/>
            <person name="Scott J.G."/>
            <person name="Beeman R.W."/>
            <person name="Muthukrishnan S."/>
            <person name="Kramer K.J."/>
            <person name="Arakane Y."/>
            <person name="Beeman R.W."/>
            <person name="Zhu Q."/>
            <person name="Hogenkamp D."/>
            <person name="Dixit R."/>
            <person name="Oppert B."/>
            <person name="Jiang H."/>
            <person name="Zou Z."/>
            <person name="Marshall J."/>
            <person name="Elpidina E."/>
            <person name="Vinokurov K."/>
            <person name="Oppert C."/>
            <person name="Zou Z."/>
            <person name="Evans J."/>
            <person name="Lu Z."/>
            <person name="Zhao P."/>
            <person name="Sumathipala N."/>
            <person name="Altincicek B."/>
            <person name="Vilcinskas A."/>
            <person name="Williams M."/>
            <person name="Hultmark D."/>
            <person name="Hetru C."/>
            <person name="Jiang H."/>
            <person name="Grimmelikhuijzen C.J."/>
            <person name="Hauser F."/>
            <person name="Cazzamali G."/>
            <person name="Williamson M."/>
            <person name="Park Y."/>
            <person name="Li B."/>
            <person name="Tanaka Y."/>
            <person name="Predel R."/>
            <person name="Neupert S."/>
            <person name="Schachtner J."/>
            <person name="Verleyen P."/>
            <person name="Raible F."/>
            <person name="Bork P."/>
            <person name="Friedrich M."/>
            <person name="Walden K.K."/>
            <person name="Robertson H.M."/>
            <person name="Angeli S."/>
            <person name="Foret S."/>
            <person name="Bucher G."/>
            <person name="Schuetz S."/>
            <person name="Maleszka R."/>
            <person name="Wimmer E.A."/>
            <person name="Beeman R.W."/>
            <person name="Lorenzen M."/>
            <person name="Tomoyasu Y."/>
            <person name="Miller S.C."/>
            <person name="Grossmann D."/>
            <person name="Bucher G."/>
        </authorList>
    </citation>
    <scope>NUCLEOTIDE SEQUENCE [LARGE SCALE GENOMIC DNA]</scope>
    <source>
        <strain evidence="1 2">Georgia GA2</strain>
    </source>
</reference>
<reference evidence="1 2" key="2">
    <citation type="journal article" date="2010" name="Nucleic Acids Res.">
        <title>BeetleBase in 2010: revisions to provide comprehensive genomic information for Tribolium castaneum.</title>
        <authorList>
            <person name="Kim H.S."/>
            <person name="Murphy T."/>
            <person name="Xia J."/>
            <person name="Caragea D."/>
            <person name="Park Y."/>
            <person name="Beeman R.W."/>
            <person name="Lorenzen M.D."/>
            <person name="Butcher S."/>
            <person name="Manak J.R."/>
            <person name="Brown S.J."/>
        </authorList>
    </citation>
    <scope>GENOME REANNOTATION</scope>
    <source>
        <strain evidence="1 2">Georgia GA2</strain>
    </source>
</reference>
<dbReference type="KEGG" id="tca:103314194"/>
<name>A0A139WC81_TRICA</name>
<gene>
    <name evidence="1" type="primary">AUGUSTUS-3.0.2_34306</name>
    <name evidence="1" type="ORF">TcasGA2_TC034306</name>
</gene>
<dbReference type="Proteomes" id="UP000007266">
    <property type="component" value="Linkage group 9"/>
</dbReference>
<dbReference type="OMA" id="NQWIWRF"/>
<protein>
    <submittedName>
        <fullName evidence="1">Uncharacterized protein</fullName>
    </submittedName>
</protein>
<dbReference type="OrthoDB" id="6067390at2759"/>